<dbReference type="NCBIfam" id="TIGR03696">
    <property type="entry name" value="Rhs_assc_core"/>
    <property type="match status" value="1"/>
</dbReference>
<evidence type="ECO:0000259" key="4">
    <source>
        <dbReference type="Pfam" id="PF25023"/>
    </source>
</evidence>
<feature type="region of interest" description="Disordered" evidence="2">
    <location>
        <begin position="600"/>
        <end position="648"/>
    </location>
</feature>
<dbReference type="Proteomes" id="UP001205185">
    <property type="component" value="Unassembled WGS sequence"/>
</dbReference>
<keyword evidence="6" id="KW-1185">Reference proteome</keyword>
<evidence type="ECO:0000313" key="5">
    <source>
        <dbReference type="EMBL" id="MCP2271203.1"/>
    </source>
</evidence>
<proteinExistence type="predicted"/>
<feature type="region of interest" description="Disordered" evidence="2">
    <location>
        <begin position="704"/>
        <end position="741"/>
    </location>
</feature>
<comment type="caution">
    <text evidence="5">The sequence shown here is derived from an EMBL/GenBank/DDBJ whole genome shotgun (WGS) entry which is preliminary data.</text>
</comment>
<dbReference type="Gene3D" id="3.40.570.10">
    <property type="entry name" value="Extracellular Endonuclease, subunit A"/>
    <property type="match status" value="1"/>
</dbReference>
<dbReference type="PANTHER" id="PTHR32305:SF15">
    <property type="entry name" value="PROTEIN RHSA-RELATED"/>
    <property type="match status" value="1"/>
</dbReference>
<dbReference type="NCBIfam" id="TIGR01643">
    <property type="entry name" value="YD_repeat_2x"/>
    <property type="match status" value="3"/>
</dbReference>
<organism evidence="5 6">
    <name type="scientific">Actinokineospora diospyrosa</name>
    <dbReference type="NCBI Taxonomy" id="103728"/>
    <lineage>
        <taxon>Bacteria</taxon>
        <taxon>Bacillati</taxon>
        <taxon>Actinomycetota</taxon>
        <taxon>Actinomycetes</taxon>
        <taxon>Pseudonocardiales</taxon>
        <taxon>Pseudonocardiaceae</taxon>
        <taxon>Actinokineospora</taxon>
    </lineage>
</organism>
<protein>
    <submittedName>
        <fullName evidence="5">RHS repeat-associated core domain-containing protein</fullName>
    </submittedName>
</protein>
<dbReference type="Pfam" id="PF25023">
    <property type="entry name" value="TEN_YD-shell"/>
    <property type="match status" value="2"/>
</dbReference>
<accession>A0ABT1IF50</accession>
<dbReference type="InterPro" id="IPR044927">
    <property type="entry name" value="Endonuclea_NS_2"/>
</dbReference>
<feature type="compositionally biased region" description="Gly residues" evidence="2">
    <location>
        <begin position="718"/>
        <end position="730"/>
    </location>
</feature>
<dbReference type="InterPro" id="IPR006530">
    <property type="entry name" value="YD"/>
</dbReference>
<dbReference type="Pfam" id="PF13930">
    <property type="entry name" value="Endonuclea_NS_2"/>
    <property type="match status" value="1"/>
</dbReference>
<gene>
    <name evidence="5" type="ORF">LV75_003717</name>
</gene>
<evidence type="ECO:0000259" key="3">
    <source>
        <dbReference type="Pfam" id="PF13930"/>
    </source>
</evidence>
<evidence type="ECO:0000313" key="6">
    <source>
        <dbReference type="Proteomes" id="UP001205185"/>
    </source>
</evidence>
<dbReference type="InterPro" id="IPR050708">
    <property type="entry name" value="T6SS_VgrG/RHS"/>
</dbReference>
<dbReference type="InterPro" id="IPR044929">
    <property type="entry name" value="DNA/RNA_non-sp_Endonuclease_sf"/>
</dbReference>
<dbReference type="Pfam" id="PF05593">
    <property type="entry name" value="RHS_repeat"/>
    <property type="match status" value="1"/>
</dbReference>
<reference evidence="5 6" key="1">
    <citation type="submission" date="2022-06" db="EMBL/GenBank/DDBJ databases">
        <title>Genomic Encyclopedia of Archaeal and Bacterial Type Strains, Phase II (KMG-II): from individual species to whole genera.</title>
        <authorList>
            <person name="Goeker M."/>
        </authorList>
    </citation>
    <scope>NUCLEOTIDE SEQUENCE [LARGE SCALE GENOMIC DNA]</scope>
    <source>
        <strain evidence="5 6">DSM 44255</strain>
    </source>
</reference>
<evidence type="ECO:0000256" key="2">
    <source>
        <dbReference type="SAM" id="MobiDB-lite"/>
    </source>
</evidence>
<dbReference type="InterPro" id="IPR031325">
    <property type="entry name" value="RHS_repeat"/>
</dbReference>
<name>A0ABT1IF50_9PSEU</name>
<dbReference type="InterPro" id="IPR022385">
    <property type="entry name" value="Rhs_assc_core"/>
</dbReference>
<dbReference type="InterPro" id="IPR056823">
    <property type="entry name" value="TEN-like_YD-shell"/>
</dbReference>
<dbReference type="Gene3D" id="2.180.10.10">
    <property type="entry name" value="RHS repeat-associated core"/>
    <property type="match status" value="1"/>
</dbReference>
<feature type="domain" description="Type VII secretion system protein EssD-like" evidence="3">
    <location>
        <begin position="760"/>
        <end position="859"/>
    </location>
</feature>
<feature type="domain" description="Teneurin-like YD-shell" evidence="4">
    <location>
        <begin position="106"/>
        <end position="246"/>
    </location>
</feature>
<sequence>MLSVTTTIAVDALGRTVSETQPLTASTSATTGFGYDAAGNQTRLTDANNNKTISGYNAWNLLESVLEPTTPQHSAVSNRTWTTTYDALHRPTKIAQPGGVVRNRVYDVLGNLTNETGTGTAVSTDARELGYDLEGRITSAKAGTGNNTYTYDDRGNLLTMAGPSGTASHTYDDNGRLSSRTDAAGTSSFTYTPTGNLLTAADPRTGTTATYGYDNAGRMTSVGYGTGNGSRAYTWDDLDRMLTDKVKNAAGADTASISYGYDDADRLTSKTTSGTAGAASNTYAHDLAGRLTSWTSGSTTTAYTWDKNGNRLTAGSTSYTYNQRNRLVTAGSTAYDFTARGTLEGTTTGGVTTQYRADAFDRLVVDGTRNYGYDSLDRRIGTGVSYSSMGNDLAADGTATYSRLPSGDLLGLTQGAASGLAFTDRHTDLVGTYTAAGAISDSAAYDPFGSVQARTGPAHPLGYQSEWTDDVTGRVNMAARWYNPGTGTFYARDDITGPSGPGAVGHNRYTYGNASPMNYTDPSGHLGHCAGPVALTAPAPPVAAAVGAICTTATILVLVSRIEKSNLVRSLGPMPQPKPILPNQHGGPDSLSDVPGCRTVGCGSKKQNSNPVSVVPAGAGGGAPPNRPPKSRVSTAAPGGGGGGSNGAAAAATRAAQAARVLLKALTPVVKPPSGPTLAPSVLTLIADAGTIVASVVSGQTALQGALPGSTDEPQPGPGAGGGGSTGTTGGTDENRGRCTHNWQVYGPRQPIVHNGLDDNRSTMAVACVVSVNTDDRVDRRLELPGLDTSGTSRMARCHLIAHKLNGSNTDIANFVPCGQDLTNNSWGYWKFEYKVVKQVRDHNNPVHMTVVPVYADANNPVPTAIVATAVGNDNKWVCTVSIPNVNKAKAAAHGITFKGWLIWSVRSVGPARRTTCRTGRSRSGCSGSRCPTTTSSCSPSCLREIMRVQCCWRRLR</sequence>
<dbReference type="EMBL" id="JAMTCO010000009">
    <property type="protein sequence ID" value="MCP2271203.1"/>
    <property type="molecule type" value="Genomic_DNA"/>
</dbReference>
<evidence type="ECO:0000256" key="1">
    <source>
        <dbReference type="ARBA" id="ARBA00022737"/>
    </source>
</evidence>
<feature type="domain" description="Teneurin-like YD-shell" evidence="4">
    <location>
        <begin position="255"/>
        <end position="382"/>
    </location>
</feature>
<dbReference type="PANTHER" id="PTHR32305">
    <property type="match status" value="1"/>
</dbReference>
<keyword evidence="1" id="KW-0677">Repeat</keyword>